<dbReference type="AlphaFoldDB" id="A0A1W1W812"/>
<dbReference type="Proteomes" id="UP000192660">
    <property type="component" value="Unassembled WGS sequence"/>
</dbReference>
<sequence length="217" mass="24398">MEKDPAKEENILNGENVEENQWSRRQFLVGSAALGVAGAVTLFGRQALVDAARGIFGSPVSSGTVHLYAYDYYYIPNYMTWRVGDQMDIIFQNQSHTHWHEWTMGRHVNEAYFQAFGNLPADAWAVDFWDGVHVTLSDPYKVDNFVPNKAIVTYDGPKELFNIASGGDFSPTLKPGGSIHISFTVPNKPGIWDYGCFVQQYIHYRTGMRGKVLILPA</sequence>
<organism evidence="1 2">
    <name type="scientific">Sulfobacillus thermosulfidooxidans (strain DSM 9293 / VKM B-1269 / AT-1)</name>
    <dbReference type="NCBI Taxonomy" id="929705"/>
    <lineage>
        <taxon>Bacteria</taxon>
        <taxon>Bacillati</taxon>
        <taxon>Bacillota</taxon>
        <taxon>Clostridia</taxon>
        <taxon>Eubacteriales</taxon>
        <taxon>Clostridiales Family XVII. Incertae Sedis</taxon>
        <taxon>Sulfobacillus</taxon>
    </lineage>
</organism>
<keyword evidence="2" id="KW-1185">Reference proteome</keyword>
<dbReference type="EMBL" id="FWWY01000001">
    <property type="protein sequence ID" value="SMC02269.1"/>
    <property type="molecule type" value="Genomic_DNA"/>
</dbReference>
<name>A0A1W1W812_SULTA</name>
<dbReference type="OrthoDB" id="5793767at2"/>
<dbReference type="Gene3D" id="2.60.40.420">
    <property type="entry name" value="Cupredoxins - blue copper proteins"/>
    <property type="match status" value="1"/>
</dbReference>
<protein>
    <submittedName>
        <fullName evidence="1">Tat (Twin-arginine translocation) pathway signal sequence</fullName>
    </submittedName>
</protein>
<dbReference type="InterPro" id="IPR006311">
    <property type="entry name" value="TAT_signal"/>
</dbReference>
<evidence type="ECO:0000313" key="2">
    <source>
        <dbReference type="Proteomes" id="UP000192660"/>
    </source>
</evidence>
<dbReference type="InterPro" id="IPR008972">
    <property type="entry name" value="Cupredoxin"/>
</dbReference>
<gene>
    <name evidence="1" type="ORF">SAMN00768000_0490</name>
</gene>
<dbReference type="PROSITE" id="PS51318">
    <property type="entry name" value="TAT"/>
    <property type="match status" value="1"/>
</dbReference>
<accession>A0A1W1W812</accession>
<dbReference type="InterPro" id="IPR019546">
    <property type="entry name" value="TAT_signal_bac_arc"/>
</dbReference>
<dbReference type="NCBIfam" id="TIGR01409">
    <property type="entry name" value="TAT_signal_seq"/>
    <property type="match status" value="1"/>
</dbReference>
<dbReference type="SUPFAM" id="SSF49503">
    <property type="entry name" value="Cupredoxins"/>
    <property type="match status" value="1"/>
</dbReference>
<dbReference type="RefSeq" id="WP_020376364.1">
    <property type="nucleotide sequence ID" value="NZ_FWWY01000001.1"/>
</dbReference>
<proteinExistence type="predicted"/>
<reference evidence="2" key="1">
    <citation type="submission" date="2017-04" db="EMBL/GenBank/DDBJ databases">
        <authorList>
            <person name="Varghese N."/>
            <person name="Submissions S."/>
        </authorList>
    </citation>
    <scope>NUCLEOTIDE SEQUENCE [LARGE SCALE GENOMIC DNA]</scope>
    <source>
        <strain evidence="2">DSM 9293</strain>
    </source>
</reference>
<evidence type="ECO:0000313" key="1">
    <source>
        <dbReference type="EMBL" id="SMC02269.1"/>
    </source>
</evidence>